<keyword evidence="6" id="KW-1185">Reference proteome</keyword>
<reference evidence="5 6" key="1">
    <citation type="submission" date="2023-07" db="EMBL/GenBank/DDBJ databases">
        <title>Sequencing the genomes of 1000 actinobacteria strains.</title>
        <authorList>
            <person name="Klenk H.-P."/>
        </authorList>
    </citation>
    <scope>NUCLEOTIDE SEQUENCE [LARGE SCALE GENOMIC DNA]</scope>
    <source>
        <strain evidence="5 6">DSM 44388</strain>
    </source>
</reference>
<comment type="caution">
    <text evidence="5">The sequence shown here is derived from an EMBL/GenBank/DDBJ whole genome shotgun (WGS) entry which is preliminary data.</text>
</comment>
<dbReference type="SMART" id="SM00421">
    <property type="entry name" value="HTH_LUXR"/>
    <property type="match status" value="1"/>
</dbReference>
<gene>
    <name evidence="5" type="ORF">J2S57_003479</name>
</gene>
<evidence type="ECO:0000313" key="6">
    <source>
        <dbReference type="Proteomes" id="UP001235712"/>
    </source>
</evidence>
<name>A0ABT9P697_9ACTN</name>
<dbReference type="GO" id="GO:0003677">
    <property type="term" value="F:DNA binding"/>
    <property type="evidence" value="ECO:0007669"/>
    <property type="project" value="UniProtKB-KW"/>
</dbReference>
<dbReference type="PRINTS" id="PR00038">
    <property type="entry name" value="HTHLUXR"/>
</dbReference>
<keyword evidence="2 5" id="KW-0238">DNA-binding</keyword>
<evidence type="ECO:0000256" key="2">
    <source>
        <dbReference type="ARBA" id="ARBA00023125"/>
    </source>
</evidence>
<dbReference type="PROSITE" id="PS50043">
    <property type="entry name" value="HTH_LUXR_2"/>
    <property type="match status" value="1"/>
</dbReference>
<accession>A0ABT9P697</accession>
<dbReference type="PANTHER" id="PTHR44688">
    <property type="entry name" value="DNA-BINDING TRANSCRIPTIONAL ACTIVATOR DEVR_DOSR"/>
    <property type="match status" value="1"/>
</dbReference>
<dbReference type="CDD" id="cd06170">
    <property type="entry name" value="LuxR_C_like"/>
    <property type="match status" value="1"/>
</dbReference>
<organism evidence="5 6">
    <name type="scientific">Kineosporia succinea</name>
    <dbReference type="NCBI Taxonomy" id="84632"/>
    <lineage>
        <taxon>Bacteria</taxon>
        <taxon>Bacillati</taxon>
        <taxon>Actinomycetota</taxon>
        <taxon>Actinomycetes</taxon>
        <taxon>Kineosporiales</taxon>
        <taxon>Kineosporiaceae</taxon>
        <taxon>Kineosporia</taxon>
    </lineage>
</organism>
<keyword evidence="3" id="KW-0804">Transcription</keyword>
<dbReference type="SUPFAM" id="SSF46894">
    <property type="entry name" value="C-terminal effector domain of the bipartite response regulators"/>
    <property type="match status" value="1"/>
</dbReference>
<dbReference type="Gene3D" id="1.10.10.10">
    <property type="entry name" value="Winged helix-like DNA-binding domain superfamily/Winged helix DNA-binding domain"/>
    <property type="match status" value="1"/>
</dbReference>
<protein>
    <submittedName>
        <fullName evidence="5">DNA-binding NarL/FixJ family response regulator</fullName>
    </submittedName>
</protein>
<evidence type="ECO:0000259" key="4">
    <source>
        <dbReference type="PROSITE" id="PS50043"/>
    </source>
</evidence>
<evidence type="ECO:0000256" key="3">
    <source>
        <dbReference type="ARBA" id="ARBA00023163"/>
    </source>
</evidence>
<evidence type="ECO:0000256" key="1">
    <source>
        <dbReference type="ARBA" id="ARBA00023015"/>
    </source>
</evidence>
<proteinExistence type="predicted"/>
<dbReference type="Proteomes" id="UP001235712">
    <property type="component" value="Unassembled WGS sequence"/>
</dbReference>
<dbReference type="EMBL" id="JAUSQZ010000001">
    <property type="protein sequence ID" value="MDP9827730.1"/>
    <property type="molecule type" value="Genomic_DNA"/>
</dbReference>
<dbReference type="Pfam" id="PF00196">
    <property type="entry name" value="GerE"/>
    <property type="match status" value="1"/>
</dbReference>
<sequence length="205" mass="22435">MHARGDATTAVEASAGWESTPLQVVILAPDHLDELGVIELFRRGEEFRPVPTARARHANLLVAVAESASPALFRRIRELDLRTGAPVVLFLDADDDVRLPVWLEAGPCTVVPRRRLTADHFTTVLRSAVGAHGRSPGPHEYPDSFDQREVAVLALVAQGCENAEIARQLNYSERTIKYVLAGLMTKHGLRNRAHAVAEAIRSGLI</sequence>
<dbReference type="RefSeq" id="WP_307244155.1">
    <property type="nucleotide sequence ID" value="NZ_JAUSQZ010000001.1"/>
</dbReference>
<evidence type="ECO:0000313" key="5">
    <source>
        <dbReference type="EMBL" id="MDP9827730.1"/>
    </source>
</evidence>
<dbReference type="InterPro" id="IPR016032">
    <property type="entry name" value="Sig_transdc_resp-reg_C-effctor"/>
</dbReference>
<keyword evidence="1" id="KW-0805">Transcription regulation</keyword>
<dbReference type="InterPro" id="IPR036388">
    <property type="entry name" value="WH-like_DNA-bd_sf"/>
</dbReference>
<dbReference type="InterPro" id="IPR000792">
    <property type="entry name" value="Tscrpt_reg_LuxR_C"/>
</dbReference>
<dbReference type="PANTHER" id="PTHR44688:SF16">
    <property type="entry name" value="DNA-BINDING TRANSCRIPTIONAL ACTIVATOR DEVR_DOSR"/>
    <property type="match status" value="1"/>
</dbReference>
<feature type="domain" description="HTH luxR-type" evidence="4">
    <location>
        <begin position="138"/>
        <end position="203"/>
    </location>
</feature>